<accession>N8QB35</accession>
<name>N8QB35_9GAMM</name>
<evidence type="ECO:0000313" key="2">
    <source>
        <dbReference type="Proteomes" id="UP000013086"/>
    </source>
</evidence>
<evidence type="ECO:0000313" key="1">
    <source>
        <dbReference type="EMBL" id="ENU19107.1"/>
    </source>
</evidence>
<sequence length="37" mass="4484">MSIFMTKDHPIMFYTTHDQCNISHDDLENMMIYSYLP</sequence>
<proteinExistence type="predicted"/>
<gene>
    <name evidence="1" type="ORF">F994_01962</name>
</gene>
<reference evidence="1 2" key="1">
    <citation type="submission" date="2013-02" db="EMBL/GenBank/DDBJ databases">
        <title>The Genome Sequence of Acinetobacter sp. ANC 3994.</title>
        <authorList>
            <consortium name="The Broad Institute Genome Sequencing Platform"/>
            <consortium name="The Broad Institute Genome Sequencing Center for Infectious Disease"/>
            <person name="Cerqueira G."/>
            <person name="Feldgarden M."/>
            <person name="Courvalin P."/>
            <person name="Perichon B."/>
            <person name="Grillot-Courvalin C."/>
            <person name="Clermont D."/>
            <person name="Rocha E."/>
            <person name="Yoon E.-J."/>
            <person name="Nemec A."/>
            <person name="Walker B."/>
            <person name="Young S.K."/>
            <person name="Zeng Q."/>
            <person name="Gargeya S."/>
            <person name="Fitzgerald M."/>
            <person name="Haas B."/>
            <person name="Abouelleil A."/>
            <person name="Alvarado L."/>
            <person name="Arachchi H.M."/>
            <person name="Berlin A.M."/>
            <person name="Chapman S.B."/>
            <person name="Dewar J."/>
            <person name="Goldberg J."/>
            <person name="Griggs A."/>
            <person name="Gujja S."/>
            <person name="Hansen M."/>
            <person name="Howarth C."/>
            <person name="Imamovic A."/>
            <person name="Larimer J."/>
            <person name="McCowan C."/>
            <person name="Murphy C."/>
            <person name="Neiman D."/>
            <person name="Pearson M."/>
            <person name="Priest M."/>
            <person name="Roberts A."/>
            <person name="Saif S."/>
            <person name="Shea T."/>
            <person name="Sisk P."/>
            <person name="Sykes S."/>
            <person name="Wortman J."/>
            <person name="Nusbaum C."/>
            <person name="Birren B."/>
        </authorList>
    </citation>
    <scope>NUCLEOTIDE SEQUENCE [LARGE SCALE GENOMIC DNA]</scope>
    <source>
        <strain evidence="1 2">ANC 3994</strain>
    </source>
</reference>
<comment type="caution">
    <text evidence="1">The sequence shown here is derived from an EMBL/GenBank/DDBJ whole genome shotgun (WGS) entry which is preliminary data.</text>
</comment>
<organism evidence="1 2">
    <name type="scientific">Acinetobacter bohemicus ANC 3994</name>
    <dbReference type="NCBI Taxonomy" id="1217715"/>
    <lineage>
        <taxon>Bacteria</taxon>
        <taxon>Pseudomonadati</taxon>
        <taxon>Pseudomonadota</taxon>
        <taxon>Gammaproteobacteria</taxon>
        <taxon>Moraxellales</taxon>
        <taxon>Moraxellaceae</taxon>
        <taxon>Acinetobacter</taxon>
    </lineage>
</organism>
<dbReference type="HOGENOM" id="CLU_3338904_0_0_6"/>
<dbReference type="Proteomes" id="UP000013086">
    <property type="component" value="Unassembled WGS sequence"/>
</dbReference>
<dbReference type="EMBL" id="APOH01000015">
    <property type="protein sequence ID" value="ENU19107.1"/>
    <property type="molecule type" value="Genomic_DNA"/>
</dbReference>
<protein>
    <submittedName>
        <fullName evidence="1">Uncharacterized protein</fullName>
    </submittedName>
</protein>
<dbReference type="AlphaFoldDB" id="N8QB35"/>